<dbReference type="EMBL" id="JPME01000020">
    <property type="protein sequence ID" value="KEZ89145.1"/>
    <property type="molecule type" value="Genomic_DNA"/>
</dbReference>
<dbReference type="STRING" id="29354.IO98_17005"/>
<evidence type="ECO:0000313" key="2">
    <source>
        <dbReference type="Proteomes" id="UP000028525"/>
    </source>
</evidence>
<dbReference type="AlphaFoldDB" id="A0A084JJL1"/>
<organism evidence="1 2">
    <name type="scientific">Lacrimispora celerecrescens</name>
    <dbReference type="NCBI Taxonomy" id="29354"/>
    <lineage>
        <taxon>Bacteria</taxon>
        <taxon>Bacillati</taxon>
        <taxon>Bacillota</taxon>
        <taxon>Clostridia</taxon>
        <taxon>Lachnospirales</taxon>
        <taxon>Lachnospiraceae</taxon>
        <taxon>Lacrimispora</taxon>
    </lineage>
</organism>
<comment type="caution">
    <text evidence="1">The sequence shown here is derived from an EMBL/GenBank/DDBJ whole genome shotgun (WGS) entry which is preliminary data.</text>
</comment>
<protein>
    <submittedName>
        <fullName evidence="1">Uncharacterized protein</fullName>
    </submittedName>
</protein>
<reference evidence="1 2" key="1">
    <citation type="submission" date="2014-07" db="EMBL/GenBank/DDBJ databases">
        <title>Draft genome of Clostridium celerecrescens 152B isolated from sediments associated with methane hydrate from Krishna Godavari basin.</title>
        <authorList>
            <person name="Honkalas V.S."/>
            <person name="Dabir A.P."/>
            <person name="Arora P."/>
            <person name="Dhakephalkar P.K."/>
        </authorList>
    </citation>
    <scope>NUCLEOTIDE SEQUENCE [LARGE SCALE GENOMIC DNA]</scope>
    <source>
        <strain evidence="1 2">152B</strain>
    </source>
</reference>
<accession>A0A084JJL1</accession>
<name>A0A084JJL1_9FIRM</name>
<proteinExistence type="predicted"/>
<gene>
    <name evidence="1" type="ORF">IO98_17005</name>
</gene>
<evidence type="ECO:0000313" key="1">
    <source>
        <dbReference type="EMBL" id="KEZ89145.1"/>
    </source>
</evidence>
<dbReference type="Proteomes" id="UP000028525">
    <property type="component" value="Unassembled WGS sequence"/>
</dbReference>
<sequence>MTDGNILLYNVYAKSSGLSKGLLTLAAFARCKNACIPVPGSLLAKIKKGGVCFDGKKVTYDSGQESL</sequence>
<keyword evidence="2" id="KW-1185">Reference proteome</keyword>